<proteinExistence type="predicted"/>
<feature type="compositionally biased region" description="Polar residues" evidence="1">
    <location>
        <begin position="196"/>
        <end position="215"/>
    </location>
</feature>
<keyword evidence="4" id="KW-1185">Reference proteome</keyword>
<reference evidence="3" key="1">
    <citation type="journal article" date="2023" name="IScience">
        <title>Live-bearing cockroach genome reveals convergent evolutionary mechanisms linked to viviparity in insects and beyond.</title>
        <authorList>
            <person name="Fouks B."/>
            <person name="Harrison M.C."/>
            <person name="Mikhailova A.A."/>
            <person name="Marchal E."/>
            <person name="English S."/>
            <person name="Carruthers M."/>
            <person name="Jennings E.C."/>
            <person name="Chiamaka E.L."/>
            <person name="Frigard R.A."/>
            <person name="Pippel M."/>
            <person name="Attardo G.M."/>
            <person name="Benoit J.B."/>
            <person name="Bornberg-Bauer E."/>
            <person name="Tobe S.S."/>
        </authorList>
    </citation>
    <scope>NUCLEOTIDE SEQUENCE</scope>
    <source>
        <strain evidence="3">Stay&amp;Tobe</strain>
    </source>
</reference>
<dbReference type="AlphaFoldDB" id="A0AAD8A976"/>
<name>A0AAD8A976_DIPPU</name>
<dbReference type="PANTHER" id="PTHR21879:SF12">
    <property type="entry name" value="OSIRIS 12"/>
    <property type="match status" value="1"/>
</dbReference>
<protein>
    <submittedName>
        <fullName evidence="3">Uncharacterized protein</fullName>
    </submittedName>
</protein>
<keyword evidence="2" id="KW-0732">Signal</keyword>
<gene>
    <name evidence="3" type="ORF">L9F63_013883</name>
</gene>
<accession>A0AAD8A976</accession>
<organism evidence="3 4">
    <name type="scientific">Diploptera punctata</name>
    <name type="common">Pacific beetle cockroach</name>
    <dbReference type="NCBI Taxonomy" id="6984"/>
    <lineage>
        <taxon>Eukaryota</taxon>
        <taxon>Metazoa</taxon>
        <taxon>Ecdysozoa</taxon>
        <taxon>Arthropoda</taxon>
        <taxon>Hexapoda</taxon>
        <taxon>Insecta</taxon>
        <taxon>Pterygota</taxon>
        <taxon>Neoptera</taxon>
        <taxon>Polyneoptera</taxon>
        <taxon>Dictyoptera</taxon>
        <taxon>Blattodea</taxon>
        <taxon>Blaberoidea</taxon>
        <taxon>Blaberidae</taxon>
        <taxon>Diplopterinae</taxon>
        <taxon>Diploptera</taxon>
    </lineage>
</organism>
<feature type="compositionally biased region" description="Polar residues" evidence="1">
    <location>
        <begin position="102"/>
        <end position="116"/>
    </location>
</feature>
<feature type="non-terminal residue" evidence="3">
    <location>
        <position position="341"/>
    </location>
</feature>
<feature type="chain" id="PRO_5041911731" evidence="2">
    <location>
        <begin position="25"/>
        <end position="341"/>
    </location>
</feature>
<sequence length="341" mass="38014">MHTNRALSLTFLISFVLLVSSGSAVPESLKNDWKPIVSENPRTNSRRSYYVQENRGITASPKDQPSGISSSDFGYKKSEVIGATLPPPSWIQSFGTKYRSGYSQNTGRSLTTQPTGVSVKPTARSSYRRSLDIRVTDKSDDNSASSLKRSFDTQSVNGRAFSSNWFQNSLNILKSISQKSSKIQAAKKSSRPSKLYPSSRSDTVETPATTSQPDTQSEKSEITSSWFPSSESAEYRVLKRVFDDCLKSGESVNCLKDKTVTFLDRVSRVKSIPLFDGISLARVQNANLEPRILNEPEIEENNGRDLNGKSDRLDQMIYDKLINFWNTHTIDVDFSAQSAEE</sequence>
<feature type="signal peptide" evidence="2">
    <location>
        <begin position="1"/>
        <end position="24"/>
    </location>
</feature>
<dbReference type="InterPro" id="IPR012464">
    <property type="entry name" value="DUF1676"/>
</dbReference>
<evidence type="ECO:0000256" key="1">
    <source>
        <dbReference type="SAM" id="MobiDB-lite"/>
    </source>
</evidence>
<dbReference type="PANTHER" id="PTHR21879">
    <property type="entry name" value="FI03362P-RELATED-RELATED"/>
    <property type="match status" value="1"/>
</dbReference>
<feature type="region of interest" description="Disordered" evidence="1">
    <location>
        <begin position="102"/>
        <end position="150"/>
    </location>
</feature>
<dbReference type="Proteomes" id="UP001233999">
    <property type="component" value="Unassembled WGS sequence"/>
</dbReference>
<feature type="region of interest" description="Disordered" evidence="1">
    <location>
        <begin position="183"/>
        <end position="225"/>
    </location>
</feature>
<evidence type="ECO:0000256" key="2">
    <source>
        <dbReference type="SAM" id="SignalP"/>
    </source>
</evidence>
<evidence type="ECO:0000313" key="3">
    <source>
        <dbReference type="EMBL" id="KAJ9594846.1"/>
    </source>
</evidence>
<evidence type="ECO:0000313" key="4">
    <source>
        <dbReference type="Proteomes" id="UP001233999"/>
    </source>
</evidence>
<comment type="caution">
    <text evidence="3">The sequence shown here is derived from an EMBL/GenBank/DDBJ whole genome shotgun (WGS) entry which is preliminary data.</text>
</comment>
<dbReference type="GO" id="GO:0016020">
    <property type="term" value="C:membrane"/>
    <property type="evidence" value="ECO:0007669"/>
    <property type="project" value="TreeGrafter"/>
</dbReference>
<reference evidence="3" key="2">
    <citation type="submission" date="2023-05" db="EMBL/GenBank/DDBJ databases">
        <authorList>
            <person name="Fouks B."/>
        </authorList>
    </citation>
    <scope>NUCLEOTIDE SEQUENCE</scope>
    <source>
        <strain evidence="3">Stay&amp;Tobe</strain>
        <tissue evidence="3">Testes</tissue>
    </source>
</reference>
<feature type="compositionally biased region" description="Basic and acidic residues" evidence="1">
    <location>
        <begin position="129"/>
        <end position="141"/>
    </location>
</feature>
<dbReference type="Pfam" id="PF07898">
    <property type="entry name" value="DUF1676"/>
    <property type="match status" value="1"/>
</dbReference>
<dbReference type="EMBL" id="JASPKZ010002713">
    <property type="protein sequence ID" value="KAJ9594846.1"/>
    <property type="molecule type" value="Genomic_DNA"/>
</dbReference>